<feature type="transmembrane region" description="Helical" evidence="5">
    <location>
        <begin position="72"/>
        <end position="98"/>
    </location>
</feature>
<evidence type="ECO:0000256" key="4">
    <source>
        <dbReference type="ARBA" id="ARBA00023136"/>
    </source>
</evidence>
<dbReference type="GO" id="GO:0009403">
    <property type="term" value="P:toxin biosynthetic process"/>
    <property type="evidence" value="ECO:0007669"/>
    <property type="project" value="InterPro"/>
</dbReference>
<keyword evidence="7" id="KW-1185">Reference proteome</keyword>
<protein>
    <submittedName>
        <fullName evidence="6">Colicin V production protein CvpA</fullName>
    </submittedName>
</protein>
<gene>
    <name evidence="6" type="ORF">KIN_10680</name>
</gene>
<keyword evidence="4 5" id="KW-0472">Membrane</keyword>
<proteinExistence type="predicted"/>
<dbReference type="InterPro" id="IPR052719">
    <property type="entry name" value="CvpA-like"/>
</dbReference>
<name>A0A6N6JD13_9RHOB</name>
<feature type="transmembrane region" description="Helical" evidence="5">
    <location>
        <begin position="6"/>
        <end position="24"/>
    </location>
</feature>
<evidence type="ECO:0000256" key="2">
    <source>
        <dbReference type="ARBA" id="ARBA00022692"/>
    </source>
</evidence>
<organism evidence="6 7">
    <name type="scientific">Litoreibacter roseus</name>
    <dbReference type="NCBI Taxonomy" id="2601869"/>
    <lineage>
        <taxon>Bacteria</taxon>
        <taxon>Pseudomonadati</taxon>
        <taxon>Pseudomonadota</taxon>
        <taxon>Alphaproteobacteria</taxon>
        <taxon>Rhodobacterales</taxon>
        <taxon>Roseobacteraceae</taxon>
        <taxon>Litoreibacter</taxon>
    </lineage>
</organism>
<feature type="transmembrane region" description="Helical" evidence="5">
    <location>
        <begin position="31"/>
        <end position="52"/>
    </location>
</feature>
<reference evidence="6 7" key="1">
    <citation type="submission" date="2019-12" db="EMBL/GenBank/DDBJ databases">
        <title>Litoreibacter badius sp. nov., a novel bacteriochlorophyll a-containing bacterium in the genus Litoreibacter.</title>
        <authorList>
            <person name="Kanamuro M."/>
            <person name="Takabe Y."/>
            <person name="Mori K."/>
            <person name="Takaichi S."/>
            <person name="Hanada S."/>
        </authorList>
    </citation>
    <scope>NUCLEOTIDE SEQUENCE [LARGE SCALE GENOMIC DNA]</scope>
    <source>
        <strain evidence="6 7">K6</strain>
    </source>
</reference>
<dbReference type="InterPro" id="IPR003825">
    <property type="entry name" value="Colicin-V_CvpA"/>
</dbReference>
<evidence type="ECO:0000256" key="1">
    <source>
        <dbReference type="ARBA" id="ARBA00004141"/>
    </source>
</evidence>
<dbReference type="Proteomes" id="UP000436822">
    <property type="component" value="Unassembled WGS sequence"/>
</dbReference>
<keyword evidence="2 5" id="KW-0812">Transmembrane</keyword>
<comment type="subcellular location">
    <subcellularLocation>
        <location evidence="1">Membrane</location>
        <topology evidence="1">Multi-pass membrane protein</topology>
    </subcellularLocation>
</comment>
<dbReference type="PANTHER" id="PTHR36926:SF1">
    <property type="entry name" value="COLICIN V PRODUCTION PROTEIN"/>
    <property type="match status" value="1"/>
</dbReference>
<feature type="transmembrane region" description="Helical" evidence="5">
    <location>
        <begin position="110"/>
        <end position="130"/>
    </location>
</feature>
<dbReference type="AlphaFoldDB" id="A0A6N6JD13"/>
<dbReference type="RefSeq" id="WP_159804871.1">
    <property type="nucleotide sequence ID" value="NZ_BLJE01000001.1"/>
</dbReference>
<comment type="caution">
    <text evidence="6">The sequence shown here is derived from an EMBL/GenBank/DDBJ whole genome shotgun (WGS) entry which is preliminary data.</text>
</comment>
<keyword evidence="3 5" id="KW-1133">Transmembrane helix</keyword>
<dbReference type="EMBL" id="BLJE01000001">
    <property type="protein sequence ID" value="GFE63994.1"/>
    <property type="molecule type" value="Genomic_DNA"/>
</dbReference>
<sequence length="194" mass="20208">MEGFTIIDGVAAGVIVISAILAYSRGFVRECLSILGWIIAAVVAFMFAPQAVPLAKEIPYLNTLIEGCEPATITSFALVFAVALVVVSIFTPIFAGAVQRSALGGIDQGLGFLFGVARGLLLVIVAIVIYERVVADQAIAMIDDSRTAQVVAQMSEPIDDLIPTDAPGWIVGTYEDLISDCTAAEPAGTGASDT</sequence>
<dbReference type="OrthoDB" id="9806894at2"/>
<accession>A0A6N6JD13</accession>
<dbReference type="Pfam" id="PF02674">
    <property type="entry name" value="Colicin_V"/>
    <property type="match status" value="1"/>
</dbReference>
<dbReference type="GO" id="GO:0016020">
    <property type="term" value="C:membrane"/>
    <property type="evidence" value="ECO:0007669"/>
    <property type="project" value="UniProtKB-SubCell"/>
</dbReference>
<evidence type="ECO:0000256" key="3">
    <source>
        <dbReference type="ARBA" id="ARBA00022989"/>
    </source>
</evidence>
<evidence type="ECO:0000313" key="7">
    <source>
        <dbReference type="Proteomes" id="UP000436822"/>
    </source>
</evidence>
<evidence type="ECO:0000313" key="6">
    <source>
        <dbReference type="EMBL" id="GFE63994.1"/>
    </source>
</evidence>
<dbReference type="PANTHER" id="PTHR36926">
    <property type="entry name" value="COLICIN V PRODUCTION PROTEIN"/>
    <property type="match status" value="1"/>
</dbReference>
<evidence type="ECO:0000256" key="5">
    <source>
        <dbReference type="SAM" id="Phobius"/>
    </source>
</evidence>